<dbReference type="Gene3D" id="2.60.40.10">
    <property type="entry name" value="Immunoglobulins"/>
    <property type="match status" value="14"/>
</dbReference>
<evidence type="ECO:0000256" key="2">
    <source>
        <dbReference type="ARBA" id="ARBA00022670"/>
    </source>
</evidence>
<dbReference type="InterPro" id="IPR050131">
    <property type="entry name" value="Peptidase_S8_subtilisin-like"/>
</dbReference>
<evidence type="ECO:0000256" key="5">
    <source>
        <dbReference type="PROSITE-ProRule" id="PRU01240"/>
    </source>
</evidence>
<feature type="active site" description="Charge relay system" evidence="5">
    <location>
        <position position="163"/>
    </location>
</feature>
<keyword evidence="3 5" id="KW-0378">Hydrolase</keyword>
<gene>
    <name evidence="8" type="ORF">SYV04_17280</name>
</gene>
<dbReference type="Gene3D" id="3.40.50.200">
    <property type="entry name" value="Peptidase S8/S53 domain"/>
    <property type="match status" value="1"/>
</dbReference>
<feature type="domain" description="Inhibitor I9" evidence="7">
    <location>
        <begin position="52"/>
        <end position="123"/>
    </location>
</feature>
<protein>
    <submittedName>
        <fullName evidence="8">Ig-like domain-containing protein</fullName>
    </submittedName>
</protein>
<keyword evidence="2 5" id="KW-0645">Protease</keyword>
<dbReference type="EMBL" id="JAXIVS010000005">
    <property type="protein sequence ID" value="MDY7228176.1"/>
    <property type="molecule type" value="Genomic_DNA"/>
</dbReference>
<dbReference type="InterPro" id="IPR015500">
    <property type="entry name" value="Peptidase_S8_subtilisin-rel"/>
</dbReference>
<proteinExistence type="inferred from homology"/>
<feature type="domain" description="Peptidase S8/S53" evidence="6">
    <location>
        <begin position="155"/>
        <end position="381"/>
    </location>
</feature>
<dbReference type="SUPFAM" id="SSF54897">
    <property type="entry name" value="Protease propeptides/inhibitors"/>
    <property type="match status" value="1"/>
</dbReference>
<sequence>MRFLVTLLATSLVLASCELPPGESTPEAATKTQKAFVAGSRLLKSEKAVPGRYIVVLDEKAQLQAQGAELLARQLSSLHGASVQRVYSRALHGFAASMSEAAALQLSNDPRVLYVEEDAEVSLAGTQSSAPWGLDRIDQRDLPLDQTFTYASTGSGVHAYVIDTGIRLTHTEFGGRALEGFTTVNDGNGSNDCNGHGTHVAGILGGATYGVAKDVTLHSVRVMDCTGTGLVSQVIAGIDWVNAHHVKPAVATLSLSVDRSDALNAAITASIQAGVFYAAAAGNENAYACHRSPASANLVTAVGATDSTDTRASFSNYGPCVALYAPGSNIPSAWHTTDTSTNTLSGTSAASAHVAGVAALFLEGHPLSSAEQVSAELIRQTTPDKITNAYYSPNRLLYARSCTGTDQTPPQITLTAPTQGAILSGGSYLFANATDDTGVVKVEFFVGNRSLGPGYLYSGRYLQSLDSALFSNGPEVITARAYDANCNVGVSAPVNVTIANAQNPTFDPTLGAPACTHLAYNGRCDSGGLLAGRANLGPERNAPNTLAGGEGACTDGTAGVYRESPSLERLVVSRSDGTRLAVGKEVVIQATVHASLHFAQEALDLYAAPDASNPTWTLLDTLTPTAVGAQVLSTTYLLPSGTRQAIRGVYRSGAGNGTACVPGPFNDHDDLVFPVGVEQDTTLPSVELTAPAEGATLEGLVPVSLTASDNFGVQRVEFYDGATRVGTATRAPYAMNWDTWPVPNGAHVLTARAYDVAGNVAVSTAVNVLINNDHTPPQMVFDVPVDGSFVRRQIGIQVRASDNRGVTRVDFYANGAPIGHSLGSYEYFSIGWDTRTVSNGMYVITAIAQDAMGNTLERTVTVHVDNDFFPPQTSITSPVNGVLLSGTVSIEADASDDRQVAKVDFYVDDERVGTATTAPYRLVWDSATVFNGLHRLYTVADDGRGNQGTSAHVIVEVNNAGNTRFDPSLRVPRCDSVEDRCDTQNQVRGRGHLGPELNTPNTLDTCYDGYWGRYRFDESVERVRVIREDGTALAEGKKVRIDVDVFIFSTQIDVLDLYYTSNAAQPNWKYITSVTPTAPDKTVQRLSAEYVLPVGSLQAVRAVYRIGGLPPKPCDYGLFTDRDDVAFPVGQETDAEPPMVAITSPAFGATVTETLTVTAQASDNFGVVSVDFYDGESLIGTDTEPPYSVTWQSRQGANGPRTLTAMAFDLAGNRMTSLPVTVIADNDLTPPEVFLTAPVPGARIGETVALAAEATDNLGVTRVEFYDGERMLFSDTTAPYSYDWPTRFGGPHQRILSARAYDAAGNVGFAPPVEVTALPELTPPTVSLTSPTEGSRLRGMTSLEANVTDASGVSKVEFLLDGALLATDTVAPYSLFPWDTQTVANGGHLISVRATDIYDNVRTSSEVSVVIDNAAPTLTFTSPARWATVSGRVLIQAEATDNEGVTRVDFYLEGGTLLASDTTAPYGTEWDTTEWQNGTVSLYAHAYDATNNASARIYLPVTVSQPGSATRDAALAVSRCSLPSSICDTTTLVKGRAYQEPSPPNTIRSSCADGTLYPAMQQIRRIKLSSVDGAPFEEGKPVRVEVHVTAHDTAMDALDLFYASDANTPAWTYLTTLMPSTTGPQVLSTEYMLPAGILQAVRAQFRVGGNSSSACSTGAQDDHDDLVFAVESSPVVAITAPASNTLVKGTVSVTATATDNLGVNRVEFFLDGTLIGTDTSAPYEASWNSATLADGAHTLTAKAYDAGERVGFSTAVGVIIDNTLPTVALTSPTQGALIGGTVLLEASASDNLGVARVEFYAASTLLGTAFTAPYTLLWSTLSMPEGSRQLSVRAYDGAGNVRTSSTASVTIDNVAPTVSLTEPVRNAQIRGGVLLGASASDPLGVTRVEFYVDGALIGTDTSWPYHASWDSLGWAEGPHSLTAKAYDGIGHVTTSAAVPVNVDRTPPEVALLSPAPGTKLRGTIVVEATASDTVALARVEFAINGVHFGTVYSTPYQMSWNTTLVADGTHTFTATAYDRAGNARTSSGAQVLIDNTAPTEAVLATPANNAVLRGSALLSATASDNLEMARVEFYAGETLLGTSTTAPYAITWDTTTAANTSFTLTTKAYDTAGNLTEWIGTLVTVDNAAPTAAITSPANGASLFLSATIQASASDNRGVTQVVFYDGTKVLGTDTSAPYSFSWGLLSVTKGNHTLTVKSYDAAGNVTTSAPITVKVN</sequence>
<feature type="active site" description="Charge relay system" evidence="5">
    <location>
        <position position="348"/>
    </location>
</feature>
<evidence type="ECO:0000256" key="3">
    <source>
        <dbReference type="ARBA" id="ARBA00022801"/>
    </source>
</evidence>
<feature type="active site" description="Charge relay system" evidence="5">
    <location>
        <position position="196"/>
    </location>
</feature>
<comment type="caution">
    <text evidence="8">The sequence shown here is derived from an EMBL/GenBank/DDBJ whole genome shotgun (WGS) entry which is preliminary data.</text>
</comment>
<dbReference type="InterPro" id="IPR023827">
    <property type="entry name" value="Peptidase_S8_Asp-AS"/>
</dbReference>
<evidence type="ECO:0000313" key="9">
    <source>
        <dbReference type="Proteomes" id="UP001291309"/>
    </source>
</evidence>
<evidence type="ECO:0000259" key="6">
    <source>
        <dbReference type="Pfam" id="PF00082"/>
    </source>
</evidence>
<dbReference type="PROSITE" id="PS00136">
    <property type="entry name" value="SUBTILASE_ASP"/>
    <property type="match status" value="1"/>
</dbReference>
<evidence type="ECO:0000259" key="7">
    <source>
        <dbReference type="Pfam" id="PF05922"/>
    </source>
</evidence>
<dbReference type="Proteomes" id="UP001291309">
    <property type="component" value="Unassembled WGS sequence"/>
</dbReference>
<dbReference type="Gene3D" id="3.30.70.80">
    <property type="entry name" value="Peptidase S8 propeptide/proteinase inhibitor I9"/>
    <property type="match status" value="1"/>
</dbReference>
<evidence type="ECO:0000256" key="1">
    <source>
        <dbReference type="ARBA" id="ARBA00011073"/>
    </source>
</evidence>
<evidence type="ECO:0000313" key="8">
    <source>
        <dbReference type="EMBL" id="MDY7228176.1"/>
    </source>
</evidence>
<dbReference type="PROSITE" id="PS00137">
    <property type="entry name" value="SUBTILASE_HIS"/>
    <property type="match status" value="1"/>
</dbReference>
<dbReference type="Pfam" id="PF05922">
    <property type="entry name" value="Inhibitor_I9"/>
    <property type="match status" value="1"/>
</dbReference>
<dbReference type="InterPro" id="IPR037045">
    <property type="entry name" value="S8pro/Inhibitor_I9_sf"/>
</dbReference>
<dbReference type="InterPro" id="IPR022398">
    <property type="entry name" value="Peptidase_S8_His-AS"/>
</dbReference>
<organism evidence="8 9">
    <name type="scientific">Hyalangium rubrum</name>
    <dbReference type="NCBI Taxonomy" id="3103134"/>
    <lineage>
        <taxon>Bacteria</taxon>
        <taxon>Pseudomonadati</taxon>
        <taxon>Myxococcota</taxon>
        <taxon>Myxococcia</taxon>
        <taxon>Myxococcales</taxon>
        <taxon>Cystobacterineae</taxon>
        <taxon>Archangiaceae</taxon>
        <taxon>Hyalangium</taxon>
    </lineage>
</organism>
<dbReference type="InterPro" id="IPR034193">
    <property type="entry name" value="PCSK9_ProteinaseK-like"/>
</dbReference>
<keyword evidence="9" id="KW-1185">Reference proteome</keyword>
<accession>A0ABU5H4D3</accession>
<dbReference type="PROSITE" id="PS51892">
    <property type="entry name" value="SUBTILASE"/>
    <property type="match status" value="1"/>
</dbReference>
<dbReference type="RefSeq" id="WP_321546900.1">
    <property type="nucleotide sequence ID" value="NZ_JAXIVS010000005.1"/>
</dbReference>
<dbReference type="Pfam" id="PF17957">
    <property type="entry name" value="Big_7"/>
    <property type="match status" value="14"/>
</dbReference>
<evidence type="ECO:0000256" key="4">
    <source>
        <dbReference type="ARBA" id="ARBA00022825"/>
    </source>
</evidence>
<dbReference type="InterPro" id="IPR010259">
    <property type="entry name" value="S8pro/Inhibitor_I9"/>
</dbReference>
<name>A0ABU5H4D3_9BACT</name>
<dbReference type="InterPro" id="IPR036852">
    <property type="entry name" value="Peptidase_S8/S53_dom_sf"/>
</dbReference>
<reference evidence="8 9" key="1">
    <citation type="submission" date="2023-12" db="EMBL/GenBank/DDBJ databases">
        <title>the genome sequence of Hyalangium sp. s54d21.</title>
        <authorList>
            <person name="Zhang X."/>
        </authorList>
    </citation>
    <scope>NUCLEOTIDE SEQUENCE [LARGE SCALE GENOMIC DNA]</scope>
    <source>
        <strain evidence="9">s54d21</strain>
    </source>
</reference>
<dbReference type="PANTHER" id="PTHR43806">
    <property type="entry name" value="PEPTIDASE S8"/>
    <property type="match status" value="1"/>
</dbReference>
<dbReference type="PRINTS" id="PR00723">
    <property type="entry name" value="SUBTILISIN"/>
</dbReference>
<dbReference type="InterPro" id="IPR000209">
    <property type="entry name" value="Peptidase_S8/S53_dom"/>
</dbReference>
<dbReference type="PANTHER" id="PTHR43806:SF11">
    <property type="entry name" value="CEREVISIN-RELATED"/>
    <property type="match status" value="1"/>
</dbReference>
<dbReference type="Pfam" id="PF00082">
    <property type="entry name" value="Peptidase_S8"/>
    <property type="match status" value="1"/>
</dbReference>
<keyword evidence="4 5" id="KW-0720">Serine protease</keyword>
<dbReference type="CDD" id="cd04077">
    <property type="entry name" value="Peptidases_S8_PCSK9_ProteinaseK_like"/>
    <property type="match status" value="1"/>
</dbReference>
<dbReference type="PROSITE" id="PS51257">
    <property type="entry name" value="PROKAR_LIPOPROTEIN"/>
    <property type="match status" value="1"/>
</dbReference>
<comment type="similarity">
    <text evidence="1 5">Belongs to the peptidase S8 family.</text>
</comment>
<dbReference type="InterPro" id="IPR013783">
    <property type="entry name" value="Ig-like_fold"/>
</dbReference>
<dbReference type="SUPFAM" id="SSF52743">
    <property type="entry name" value="Subtilisin-like"/>
    <property type="match status" value="1"/>
</dbReference>